<sequence length="223" mass="25385">MPYTLNACLLLVALLQGVQVASVQPAPTESLAGDTSGEEGEAAAESLSTSRFWGLILGATDNHSMEFEAEFQNQVKYHMLEEYNISSLPESCPSSDLRKETCLHRLVQGLLIYRVLIKHVEKEYPSNYKLSEARINCGRLITLIKVNMKHPESVTELNSSQEEQLLKDIDSPDTYKRRMTANSILYHLRNFLLQCKRAIRKREMARGRMANRNLLPIRFSNQV</sequence>
<dbReference type="GeneTree" id="ENSGT00390000000878"/>
<evidence type="ECO:0000256" key="5">
    <source>
        <dbReference type="SAM" id="SignalP"/>
    </source>
</evidence>
<dbReference type="RefSeq" id="XP_020487382.1">
    <property type="nucleotide sequence ID" value="XM_020631726.3"/>
</dbReference>
<comment type="similarity">
    <text evidence="1">Belongs to the IL-6 superfamily.</text>
</comment>
<accession>A0A3Q3GHA7</accession>
<evidence type="ECO:0000313" key="6">
    <source>
        <dbReference type="Ensembl" id="ENSLBEP00000032797.1"/>
    </source>
</evidence>
<feature type="signal peptide" evidence="5">
    <location>
        <begin position="1"/>
        <end position="20"/>
    </location>
</feature>
<organism evidence="6 7">
    <name type="scientific">Labrus bergylta</name>
    <name type="common">ballan wrasse</name>
    <dbReference type="NCBI Taxonomy" id="56723"/>
    <lineage>
        <taxon>Eukaryota</taxon>
        <taxon>Metazoa</taxon>
        <taxon>Chordata</taxon>
        <taxon>Craniata</taxon>
        <taxon>Vertebrata</taxon>
        <taxon>Euteleostomi</taxon>
        <taxon>Actinopterygii</taxon>
        <taxon>Neopterygii</taxon>
        <taxon>Teleostei</taxon>
        <taxon>Neoteleostei</taxon>
        <taxon>Acanthomorphata</taxon>
        <taxon>Eupercaria</taxon>
        <taxon>Labriformes</taxon>
        <taxon>Labridae</taxon>
        <taxon>Labrus</taxon>
    </lineage>
</organism>
<dbReference type="PANTHER" id="PTHR48494">
    <property type="entry name" value="INTERLEUKIN-6"/>
    <property type="match status" value="1"/>
</dbReference>
<dbReference type="GO" id="GO:0006953">
    <property type="term" value="P:acute-phase response"/>
    <property type="evidence" value="ECO:0007669"/>
    <property type="project" value="UniProtKB-KW"/>
</dbReference>
<dbReference type="SUPFAM" id="SSF47266">
    <property type="entry name" value="4-helical cytokines"/>
    <property type="match status" value="1"/>
</dbReference>
<dbReference type="Gene3D" id="1.20.1250.10">
    <property type="match status" value="1"/>
</dbReference>
<dbReference type="InterPro" id="IPR009079">
    <property type="entry name" value="4_helix_cytokine-like_core"/>
</dbReference>
<keyword evidence="5" id="KW-0732">Signal</keyword>
<keyword evidence="7" id="KW-1185">Reference proteome</keyword>
<dbReference type="Pfam" id="PF00489">
    <property type="entry name" value="IL6"/>
    <property type="match status" value="1"/>
</dbReference>
<evidence type="ECO:0000256" key="3">
    <source>
        <dbReference type="ARBA" id="ARBA00022486"/>
    </source>
</evidence>
<dbReference type="GO" id="GO:0005125">
    <property type="term" value="F:cytokine activity"/>
    <property type="evidence" value="ECO:0007669"/>
    <property type="project" value="InterPro"/>
</dbReference>
<reference evidence="6" key="2">
    <citation type="submission" date="2025-09" db="UniProtKB">
        <authorList>
            <consortium name="Ensembl"/>
        </authorList>
    </citation>
    <scope>IDENTIFICATION</scope>
</reference>
<dbReference type="SMART" id="SM00126">
    <property type="entry name" value="IL6"/>
    <property type="match status" value="1"/>
</dbReference>
<dbReference type="Proteomes" id="UP000261660">
    <property type="component" value="Unplaced"/>
</dbReference>
<evidence type="ECO:0000256" key="2">
    <source>
        <dbReference type="ARBA" id="ARBA00019464"/>
    </source>
</evidence>
<dbReference type="InterPro" id="IPR030474">
    <property type="entry name" value="IL-6/GCSF/MGF"/>
</dbReference>
<dbReference type="GeneID" id="109982488"/>
<protein>
    <recommendedName>
        <fullName evidence="2">Interleukin-6</fullName>
    </recommendedName>
</protein>
<dbReference type="InParanoid" id="A0A3Q3GHA7"/>
<dbReference type="GO" id="GO:0030154">
    <property type="term" value="P:cell differentiation"/>
    <property type="evidence" value="ECO:0007669"/>
    <property type="project" value="InterPro"/>
</dbReference>
<evidence type="ECO:0000313" key="7">
    <source>
        <dbReference type="Proteomes" id="UP000261660"/>
    </source>
</evidence>
<dbReference type="PANTHER" id="PTHR48494:SF1">
    <property type="entry name" value="INTERLEUKIN-6"/>
    <property type="match status" value="1"/>
</dbReference>
<dbReference type="GO" id="GO:0006955">
    <property type="term" value="P:immune response"/>
    <property type="evidence" value="ECO:0007669"/>
    <property type="project" value="InterPro"/>
</dbReference>
<evidence type="ECO:0000256" key="4">
    <source>
        <dbReference type="ARBA" id="ARBA00023441"/>
    </source>
</evidence>
<name>A0A3Q3GHA7_9LABR</name>
<dbReference type="GO" id="GO:0005615">
    <property type="term" value="C:extracellular space"/>
    <property type="evidence" value="ECO:0007669"/>
    <property type="project" value="InterPro"/>
</dbReference>
<dbReference type="PRINTS" id="PR00433">
    <property type="entry name" value="IL6GCSFMGF"/>
</dbReference>
<dbReference type="InterPro" id="IPR003574">
    <property type="entry name" value="IL-6-like"/>
</dbReference>
<dbReference type="AlphaFoldDB" id="A0A3Q3GHA7"/>
<reference evidence="6" key="1">
    <citation type="submission" date="2025-08" db="UniProtKB">
        <authorList>
            <consortium name="Ensembl"/>
        </authorList>
    </citation>
    <scope>IDENTIFICATION</scope>
</reference>
<proteinExistence type="inferred from homology"/>
<feature type="chain" id="PRO_5018683807" description="Interleukin-6" evidence="5">
    <location>
        <begin position="21"/>
        <end position="223"/>
    </location>
</feature>
<dbReference type="GO" id="GO:0005138">
    <property type="term" value="F:interleukin-6 receptor binding"/>
    <property type="evidence" value="ECO:0007669"/>
    <property type="project" value="InterPro"/>
</dbReference>
<dbReference type="Ensembl" id="ENSLBET00000034257.1">
    <property type="protein sequence ID" value="ENSLBEP00000032797.1"/>
    <property type="gene ID" value="ENSLBEG00000024724.1"/>
</dbReference>
<dbReference type="OrthoDB" id="8943569at2759"/>
<keyword evidence="3" id="KW-0011">Acute phase</keyword>
<evidence type="ECO:0000256" key="1">
    <source>
        <dbReference type="ARBA" id="ARBA00007432"/>
    </source>
</evidence>
<comment type="function">
    <text evidence="4">Cytokine with a wide variety of biological functions in immunity, tissue regeneration, and metabolism. Binds to IL6R, then the complex associates to the signaling subunit IL6ST/gp130 to trigger the intracellular IL6-signaling pathway. The interaction with the membrane-bound IL6R and IL6ST stimulates 'classic signaling', whereas the binding of IL6 and soluble IL6R to IL6ST stimulates 'trans-signaling'. Alternatively, 'cluster signaling' occurs when membrane-bound IL6:IL6R complexes on transmitter cells activate IL6ST receptors on neighboring receiver cells.</text>
</comment>